<evidence type="ECO:0000256" key="2">
    <source>
        <dbReference type="ARBA" id="ARBA00009476"/>
    </source>
</evidence>
<dbReference type="PROSITE" id="PS51371">
    <property type="entry name" value="CBS"/>
    <property type="match status" value="1"/>
</dbReference>
<keyword evidence="5" id="KW-0677">Repeat</keyword>
<name>A0A250XNV2_9CHLO</name>
<feature type="compositionally biased region" description="Basic and acidic residues" evidence="13">
    <location>
        <begin position="896"/>
        <end position="905"/>
    </location>
</feature>
<evidence type="ECO:0000256" key="3">
    <source>
        <dbReference type="ARBA" id="ARBA00022448"/>
    </source>
</evidence>
<dbReference type="PANTHER" id="PTHR11689">
    <property type="entry name" value="CHLORIDE CHANNEL PROTEIN CLC FAMILY MEMBER"/>
    <property type="match status" value="1"/>
</dbReference>
<evidence type="ECO:0000256" key="7">
    <source>
        <dbReference type="ARBA" id="ARBA00023065"/>
    </source>
</evidence>
<dbReference type="Pfam" id="PF00654">
    <property type="entry name" value="Voltage_CLC"/>
    <property type="match status" value="1"/>
</dbReference>
<keyword evidence="6 12" id="KW-1133">Transmembrane helix</keyword>
<dbReference type="InterPro" id="IPR046342">
    <property type="entry name" value="CBS_dom_sf"/>
</dbReference>
<evidence type="ECO:0000256" key="10">
    <source>
        <dbReference type="ARBA" id="ARBA00023214"/>
    </source>
</evidence>
<dbReference type="Proteomes" id="UP000232323">
    <property type="component" value="Unassembled WGS sequence"/>
</dbReference>
<evidence type="ECO:0000256" key="12">
    <source>
        <dbReference type="RuleBase" id="RU361221"/>
    </source>
</evidence>
<evidence type="ECO:0000313" key="16">
    <source>
        <dbReference type="Proteomes" id="UP000232323"/>
    </source>
</evidence>
<keyword evidence="4 12" id="KW-0812">Transmembrane</keyword>
<keyword evidence="7 12" id="KW-0406">Ion transport</keyword>
<sequence length="905" mass="100117">MYFVGSGVLANDVFASCLIKGYRHPMSKTGKDVEDYEIKGIGEGCWAQIAEWWNRIHIPLPYIPKLYTFLKWSFLVIIAVCTALVGFFQSFLVSTVYMLRAKYFIFRVVNDDLDWRWRILEYAGINAILAFLCTFTLYVISPAASGSGIPDVKAFLNGVESPAFKQFFTVKTFIAKVLASALGVSSGMAMGKEGPMLHAGSILAVIMGGNKWMQQQMESLSHWGVYTYNKELRDLVAIGAACGVTTAFKSPVGGVMFAMEISTRWRKDLTTRCFLACAITIVVVQAAILICNGYGECYELKYGSLIFFNQQYPAHFEQIWAAAILAVIGGYVSCLFTSFNTWICLVRKKWSKIMWARMLEVVCISIGTSIVFYILPTIGSCRPCTNQYIGMGNCIMGSGTEFQTFNGYHCSHLYNSSNYYNDMAVLVFNPQGFKLQALFTAPSNYRENDSSATHSFTIASLLVYGGMYWFLAAVTYGAFIPSGLFTPSLILGGCLGRAFAEILILMGVPNVDVGMYALLGAGAFMGGLMRMVSAMAMILMEMTTSPQQLPFLMMVLVIAKQVGDHFNYGVFEHQMMLKGLQFVGIDDMGSDKIKKEKISARDVMSKNMRSKTLYCLESGAVLETALEVNKNLGAFPVTTVPEDESNSASGDFLGLISRANVMTLLEQYGRESDCIDLTQKVEIAPVTIPPNMPLPFIYRIVQGEGFNYVPVVRYHGCLEGVVSREELVDIQNQKLDDFHLKDQIDRMNADLEAGQILGSMHLGDNIHAARFKEGMRDITQGMLNIMKNPVKATKDFLEEEGDKDEDQKEFFLTEAHGKSVFVQPAGNRHTGIPPAVESAASKAFIPTAEHQSEASPLLLEINPGAVAEVPLSQAPASNEMTPLLSRADQRLQSSNHDVHNVDRNK</sequence>
<keyword evidence="8 11" id="KW-0129">CBS domain</keyword>
<organism evidence="15 16">
    <name type="scientific">Chlamydomonas eustigma</name>
    <dbReference type="NCBI Taxonomy" id="1157962"/>
    <lineage>
        <taxon>Eukaryota</taxon>
        <taxon>Viridiplantae</taxon>
        <taxon>Chlorophyta</taxon>
        <taxon>core chlorophytes</taxon>
        <taxon>Chlorophyceae</taxon>
        <taxon>CS clade</taxon>
        <taxon>Chlamydomonadales</taxon>
        <taxon>Chlamydomonadaceae</taxon>
        <taxon>Chlamydomonas</taxon>
    </lineage>
</organism>
<feature type="transmembrane region" description="Helical" evidence="12">
    <location>
        <begin position="273"/>
        <end position="295"/>
    </location>
</feature>
<evidence type="ECO:0000313" key="15">
    <source>
        <dbReference type="EMBL" id="GAX84673.1"/>
    </source>
</evidence>
<comment type="caution">
    <text evidence="12">Lacks conserved residue(s) required for the propagation of feature annotation.</text>
</comment>
<feature type="domain" description="CBS" evidence="14">
    <location>
        <begin position="677"/>
        <end position="738"/>
    </location>
</feature>
<evidence type="ECO:0000256" key="8">
    <source>
        <dbReference type="ARBA" id="ARBA00023122"/>
    </source>
</evidence>
<evidence type="ECO:0000256" key="11">
    <source>
        <dbReference type="PROSITE-ProRule" id="PRU00703"/>
    </source>
</evidence>
<keyword evidence="9 12" id="KW-0472">Membrane</keyword>
<dbReference type="GO" id="GO:0005254">
    <property type="term" value="F:chloride channel activity"/>
    <property type="evidence" value="ECO:0007669"/>
    <property type="project" value="UniProtKB-UniRule"/>
</dbReference>
<feature type="transmembrane region" description="Helical" evidence="12">
    <location>
        <begin position="235"/>
        <end position="261"/>
    </location>
</feature>
<proteinExistence type="inferred from homology"/>
<evidence type="ECO:0000256" key="6">
    <source>
        <dbReference type="ARBA" id="ARBA00022989"/>
    </source>
</evidence>
<evidence type="ECO:0000256" key="9">
    <source>
        <dbReference type="ARBA" id="ARBA00023136"/>
    </source>
</evidence>
<evidence type="ECO:0000256" key="1">
    <source>
        <dbReference type="ARBA" id="ARBA00004141"/>
    </source>
</evidence>
<evidence type="ECO:0000256" key="5">
    <source>
        <dbReference type="ARBA" id="ARBA00022737"/>
    </source>
</evidence>
<feature type="transmembrane region" description="Helical" evidence="12">
    <location>
        <begin position="319"/>
        <end position="343"/>
    </location>
</feature>
<feature type="region of interest" description="Disordered" evidence="13">
    <location>
        <begin position="870"/>
        <end position="905"/>
    </location>
</feature>
<evidence type="ECO:0000259" key="14">
    <source>
        <dbReference type="PROSITE" id="PS51371"/>
    </source>
</evidence>
<dbReference type="GO" id="GO:0016020">
    <property type="term" value="C:membrane"/>
    <property type="evidence" value="ECO:0007669"/>
    <property type="project" value="UniProtKB-SubCell"/>
</dbReference>
<dbReference type="InterPro" id="IPR001807">
    <property type="entry name" value="ClC"/>
</dbReference>
<dbReference type="SUPFAM" id="SSF81340">
    <property type="entry name" value="Clc chloride channel"/>
    <property type="match status" value="1"/>
</dbReference>
<dbReference type="InterPro" id="IPR051280">
    <property type="entry name" value="Cl-channel/antiporter"/>
</dbReference>
<protein>
    <recommendedName>
        <fullName evidence="12">Chloride channel protein</fullName>
    </recommendedName>
</protein>
<dbReference type="AlphaFoldDB" id="A0A250XNV2"/>
<comment type="similarity">
    <text evidence="2 12">Belongs to the chloride channel (TC 2.A.49) family.</text>
</comment>
<dbReference type="OrthoDB" id="428525at2759"/>
<evidence type="ECO:0000256" key="4">
    <source>
        <dbReference type="ARBA" id="ARBA00022692"/>
    </source>
</evidence>
<dbReference type="SUPFAM" id="SSF54631">
    <property type="entry name" value="CBS-domain pair"/>
    <property type="match status" value="1"/>
</dbReference>
<dbReference type="EMBL" id="BEGY01000132">
    <property type="protein sequence ID" value="GAX84673.1"/>
    <property type="molecule type" value="Genomic_DNA"/>
</dbReference>
<dbReference type="Pfam" id="PF00571">
    <property type="entry name" value="CBS"/>
    <property type="match status" value="1"/>
</dbReference>
<dbReference type="InterPro" id="IPR014743">
    <property type="entry name" value="Cl-channel_core"/>
</dbReference>
<evidence type="ECO:0000256" key="13">
    <source>
        <dbReference type="SAM" id="MobiDB-lite"/>
    </source>
</evidence>
<keyword evidence="3 12" id="KW-0813">Transport</keyword>
<comment type="caution">
    <text evidence="15">The sequence shown here is derived from an EMBL/GenBank/DDBJ whole genome shotgun (WGS) entry which is preliminary data.</text>
</comment>
<reference evidence="15 16" key="1">
    <citation type="submission" date="2017-08" db="EMBL/GenBank/DDBJ databases">
        <title>Acidophilic green algal genome provides insights into adaptation to an acidic environment.</title>
        <authorList>
            <person name="Hirooka S."/>
            <person name="Hirose Y."/>
            <person name="Kanesaki Y."/>
            <person name="Higuchi S."/>
            <person name="Fujiwara T."/>
            <person name="Onuma R."/>
            <person name="Era A."/>
            <person name="Ohbayashi R."/>
            <person name="Uzuka A."/>
            <person name="Nozaki H."/>
            <person name="Yoshikawa H."/>
            <person name="Miyagishima S.Y."/>
        </authorList>
    </citation>
    <scope>NUCLEOTIDE SEQUENCE [LARGE SCALE GENOMIC DNA]</scope>
    <source>
        <strain evidence="15 16">NIES-2499</strain>
    </source>
</reference>
<comment type="subcellular location">
    <subcellularLocation>
        <location evidence="1 12">Membrane</location>
        <topology evidence="1 12">Multi-pass membrane protein</topology>
    </subcellularLocation>
</comment>
<accession>A0A250XNV2</accession>
<feature type="transmembrane region" description="Helical" evidence="12">
    <location>
        <begin position="72"/>
        <end position="99"/>
    </location>
</feature>
<dbReference type="PRINTS" id="PR00762">
    <property type="entry name" value="CLCHANNEL"/>
</dbReference>
<feature type="transmembrane region" description="Helical" evidence="12">
    <location>
        <begin position="355"/>
        <end position="375"/>
    </location>
</feature>
<feature type="transmembrane region" description="Helical" evidence="12">
    <location>
        <begin position="119"/>
        <end position="144"/>
    </location>
</feature>
<dbReference type="InterPro" id="IPR000644">
    <property type="entry name" value="CBS_dom"/>
</dbReference>
<dbReference type="PANTHER" id="PTHR11689:SF136">
    <property type="entry name" value="H(+)_CL(-) EXCHANGE TRANSPORTER 7"/>
    <property type="match status" value="1"/>
</dbReference>
<gene>
    <name evidence="15" type="ORF">CEUSTIGMA_g12094.t1</name>
</gene>
<dbReference type="Gene3D" id="1.10.3080.10">
    <property type="entry name" value="Clc chloride channel"/>
    <property type="match status" value="1"/>
</dbReference>
<dbReference type="Gene3D" id="3.10.580.10">
    <property type="entry name" value="CBS-domain"/>
    <property type="match status" value="1"/>
</dbReference>
<keyword evidence="16" id="KW-1185">Reference proteome</keyword>
<keyword evidence="10 12" id="KW-0868">Chloride</keyword>
<feature type="transmembrane region" description="Helical" evidence="12">
    <location>
        <begin position="514"/>
        <end position="539"/>
    </location>
</feature>